<protein>
    <submittedName>
        <fullName evidence="3">DUF222 domain-containing protein</fullName>
    </submittedName>
</protein>
<evidence type="ECO:0000313" key="2">
    <source>
        <dbReference type="Proteomes" id="UP000038045"/>
    </source>
</evidence>
<proteinExistence type="predicted"/>
<keyword evidence="2" id="KW-1185">Reference proteome</keyword>
<evidence type="ECO:0000256" key="1">
    <source>
        <dbReference type="SAM" id="MobiDB-lite"/>
    </source>
</evidence>
<name>A0A0N4Z7G7_PARTI</name>
<dbReference type="AlphaFoldDB" id="A0A0N4Z7G7"/>
<dbReference type="Proteomes" id="UP000038045">
    <property type="component" value="Unplaced"/>
</dbReference>
<sequence>MGRQDRRGLALVVASGRGRRGRALRPVHGQGQRRLPHRQLPGDHSGLRRAVEDGGPAEGLQLAELVRRKVLDQHGSGRLHGSGAGAAARRLLALAPDSLWAGTFRRGLHLGAVPVDDEQGPGRRAGQLRQPHRQVHRVQVRRRPAGRRRGRAAGDQAGRRHQVRAGRTDRRVRGHGVPQGGPGRARPVGPGQ</sequence>
<accession>A0A0N4Z7G7</accession>
<reference evidence="3" key="1">
    <citation type="submission" date="2017-02" db="UniProtKB">
        <authorList>
            <consortium name="WormBaseParasite"/>
        </authorList>
    </citation>
    <scope>IDENTIFICATION</scope>
</reference>
<dbReference type="WBParaSite" id="PTRK_0000311800.1">
    <property type="protein sequence ID" value="PTRK_0000311800.1"/>
    <property type="gene ID" value="PTRK_0000311800"/>
</dbReference>
<feature type="region of interest" description="Disordered" evidence="1">
    <location>
        <begin position="112"/>
        <end position="192"/>
    </location>
</feature>
<feature type="region of interest" description="Disordered" evidence="1">
    <location>
        <begin position="17"/>
        <end position="54"/>
    </location>
</feature>
<evidence type="ECO:0000313" key="3">
    <source>
        <dbReference type="WBParaSite" id="PTRK_0000311800.1"/>
    </source>
</evidence>
<feature type="compositionally biased region" description="Basic residues" evidence="1">
    <location>
        <begin position="130"/>
        <end position="151"/>
    </location>
</feature>
<organism evidence="2 3">
    <name type="scientific">Parastrongyloides trichosuri</name>
    <name type="common">Possum-specific nematode worm</name>
    <dbReference type="NCBI Taxonomy" id="131310"/>
    <lineage>
        <taxon>Eukaryota</taxon>
        <taxon>Metazoa</taxon>
        <taxon>Ecdysozoa</taxon>
        <taxon>Nematoda</taxon>
        <taxon>Chromadorea</taxon>
        <taxon>Rhabditida</taxon>
        <taxon>Tylenchina</taxon>
        <taxon>Panagrolaimomorpha</taxon>
        <taxon>Strongyloidoidea</taxon>
        <taxon>Strongyloididae</taxon>
        <taxon>Parastrongyloides</taxon>
    </lineage>
</organism>